<feature type="signal peptide" evidence="15">
    <location>
        <begin position="1"/>
        <end position="20"/>
    </location>
</feature>
<dbReference type="Gene3D" id="3.40.190.10">
    <property type="entry name" value="Periplasmic binding protein-like II"/>
    <property type="match status" value="2"/>
</dbReference>
<evidence type="ECO:0000256" key="3">
    <source>
        <dbReference type="ARBA" id="ARBA00022448"/>
    </source>
</evidence>
<comment type="function">
    <text evidence="10">Involved in the transport of molybdenum into the cell. Part of the binding-protein-dependent transport system ModABCD.</text>
</comment>
<dbReference type="GO" id="GO:0030973">
    <property type="term" value="F:molybdate ion binding"/>
    <property type="evidence" value="ECO:0007669"/>
    <property type="project" value="TreeGrafter"/>
</dbReference>
<dbReference type="EMBL" id="CP136964">
    <property type="protein sequence ID" value="WOS95677.1"/>
    <property type="molecule type" value="Genomic_DNA"/>
</dbReference>
<dbReference type="InterPro" id="IPR050682">
    <property type="entry name" value="ModA/WtpA"/>
</dbReference>
<keyword evidence="9" id="KW-0826">Tungsten</keyword>
<dbReference type="GO" id="GO:0015689">
    <property type="term" value="P:molybdate ion transport"/>
    <property type="evidence" value="ECO:0007669"/>
    <property type="project" value="InterPro"/>
</dbReference>
<evidence type="ECO:0000313" key="16">
    <source>
        <dbReference type="EMBL" id="WOS95677.1"/>
    </source>
</evidence>
<dbReference type="SUPFAM" id="SSF53850">
    <property type="entry name" value="Periplasmic binding protein-like II"/>
    <property type="match status" value="1"/>
</dbReference>
<feature type="binding site" evidence="14">
    <location>
        <position position="146"/>
    </location>
    <ligand>
        <name>molybdate</name>
        <dbReference type="ChEBI" id="CHEBI:36264"/>
    </ligand>
</feature>
<evidence type="ECO:0000256" key="5">
    <source>
        <dbReference type="ARBA" id="ARBA00022505"/>
    </source>
</evidence>
<dbReference type="KEGG" id="nmy:CJ229_006165"/>
<dbReference type="Pfam" id="PF13531">
    <property type="entry name" value="SBP_bac_11"/>
    <property type="match status" value="1"/>
</dbReference>
<gene>
    <name evidence="16" type="primary">modA</name>
    <name evidence="16" type="ORF">CJ229_006165</name>
</gene>
<feature type="chain" id="PRO_5042187316" description="Molybdate-binding protein ModA" evidence="15">
    <location>
        <begin position="21"/>
        <end position="253"/>
    </location>
</feature>
<keyword evidence="17" id="KW-1185">Reference proteome</keyword>
<dbReference type="PROSITE" id="PS51257">
    <property type="entry name" value="PROKAR_LIPOPROTEIN"/>
    <property type="match status" value="1"/>
</dbReference>
<sequence length="253" mass="28124">MKRILFLISLIFVLVLTACSNDSKQESKKETKAETITVSAAASLQDALNEVIEEYNKESDVKIDVNYGGSGALREQILKGAPVDLFISASQDDFKQVDDEGLIFEKKDYLENKLVLIRPEDGTVNSIDDLKYVSQIAIGEVETVPAGKYAKEAFTSLNLFDELESKFIYASDVRAVLTYVAQGEVDAGVVYETDAETEKDKVDIVDEFGSDTHKPIIYPIGTLSESESVKEFYDFLNSDAVLDIFKKYGFTVE</sequence>
<dbReference type="GO" id="GO:1901359">
    <property type="term" value="F:tungstate binding"/>
    <property type="evidence" value="ECO:0007669"/>
    <property type="project" value="UniProtKB-ARBA"/>
</dbReference>
<keyword evidence="8" id="KW-0472">Membrane</keyword>
<dbReference type="Proteomes" id="UP000243626">
    <property type="component" value="Chromosome"/>
</dbReference>
<evidence type="ECO:0000256" key="2">
    <source>
        <dbReference type="ARBA" id="ARBA00009175"/>
    </source>
</evidence>
<feature type="binding site" evidence="14">
    <location>
        <position position="191"/>
    </location>
    <ligand>
        <name>molybdate</name>
        <dbReference type="ChEBI" id="CHEBI:36264"/>
    </ligand>
</feature>
<proteinExistence type="inferred from homology"/>
<dbReference type="NCBIfam" id="TIGR01256">
    <property type="entry name" value="modA"/>
    <property type="match status" value="1"/>
</dbReference>
<reference evidence="17" key="1">
    <citation type="submission" date="2017-09" db="EMBL/GenBank/DDBJ databases">
        <title>Bacterial strain isolated from the female urinary microbiota.</title>
        <authorList>
            <person name="Thomas-White K."/>
            <person name="Kumar N."/>
            <person name="Forster S."/>
            <person name="Putonti C."/>
            <person name="Lawley T."/>
            <person name="Wolfe A.J."/>
        </authorList>
    </citation>
    <scope>NUCLEOTIDE SEQUENCE [LARGE SCALE GENOMIC DNA]</scope>
    <source>
        <strain evidence="17">UMB0959</strain>
    </source>
</reference>
<dbReference type="PANTHER" id="PTHR30632">
    <property type="entry name" value="MOLYBDATE-BINDING PERIPLASMIC PROTEIN"/>
    <property type="match status" value="1"/>
</dbReference>
<dbReference type="RefSeq" id="WP_102167056.1">
    <property type="nucleotide sequence ID" value="NZ_CP136964.1"/>
</dbReference>
<accession>A0AAF1BS85</accession>
<evidence type="ECO:0000256" key="10">
    <source>
        <dbReference type="ARBA" id="ARBA00056002"/>
    </source>
</evidence>
<evidence type="ECO:0000256" key="14">
    <source>
        <dbReference type="PIRSR" id="PIRSR004846-1"/>
    </source>
</evidence>
<feature type="binding site" evidence="14">
    <location>
        <position position="70"/>
    </location>
    <ligand>
        <name>molybdate</name>
        <dbReference type="ChEBI" id="CHEBI:36264"/>
    </ligand>
</feature>
<dbReference type="PIRSF" id="PIRSF004846">
    <property type="entry name" value="ModA"/>
    <property type="match status" value="1"/>
</dbReference>
<evidence type="ECO:0000256" key="11">
    <source>
        <dbReference type="ARBA" id="ARBA00062515"/>
    </source>
</evidence>
<keyword evidence="7 15" id="KW-0732">Signal</keyword>
<dbReference type="PANTHER" id="PTHR30632:SF0">
    <property type="entry name" value="SULFATE-BINDING PROTEIN"/>
    <property type="match status" value="1"/>
</dbReference>
<evidence type="ECO:0000313" key="17">
    <source>
        <dbReference type="Proteomes" id="UP000243626"/>
    </source>
</evidence>
<evidence type="ECO:0000256" key="4">
    <source>
        <dbReference type="ARBA" id="ARBA00022475"/>
    </source>
</evidence>
<evidence type="ECO:0000256" key="8">
    <source>
        <dbReference type="ARBA" id="ARBA00023136"/>
    </source>
</evidence>
<protein>
    <recommendedName>
        <fullName evidence="12">Molybdate-binding protein ModA</fullName>
    </recommendedName>
    <alternativeName>
        <fullName evidence="13">Molybdate/tungstate-binding protein ModA</fullName>
    </alternativeName>
</protein>
<keyword evidence="5 14" id="KW-0500">Molybdenum</keyword>
<feature type="binding site" evidence="14">
    <location>
        <position position="173"/>
    </location>
    <ligand>
        <name>molybdate</name>
        <dbReference type="ChEBI" id="CHEBI:36264"/>
    </ligand>
</feature>
<keyword evidence="6 14" id="KW-0479">Metal-binding</keyword>
<evidence type="ECO:0000256" key="6">
    <source>
        <dbReference type="ARBA" id="ARBA00022723"/>
    </source>
</evidence>
<dbReference type="InterPro" id="IPR005950">
    <property type="entry name" value="ModA"/>
</dbReference>
<evidence type="ECO:0000256" key="9">
    <source>
        <dbReference type="ARBA" id="ARBA00023245"/>
    </source>
</evidence>
<comment type="similarity">
    <text evidence="2">Belongs to the bacterial solute-binding protein ModA family.</text>
</comment>
<evidence type="ECO:0000256" key="15">
    <source>
        <dbReference type="SAM" id="SignalP"/>
    </source>
</evidence>
<evidence type="ECO:0000256" key="1">
    <source>
        <dbReference type="ARBA" id="ARBA00004236"/>
    </source>
</evidence>
<organism evidence="16 17">
    <name type="scientific">Nosocomiicoccus massiliensis</name>
    <dbReference type="NCBI Taxonomy" id="1232430"/>
    <lineage>
        <taxon>Bacteria</taxon>
        <taxon>Bacillati</taxon>
        <taxon>Bacillota</taxon>
        <taxon>Bacilli</taxon>
        <taxon>Bacillales</taxon>
        <taxon>Staphylococcaceae</taxon>
        <taxon>Nosocomiicoccus</taxon>
    </lineage>
</organism>
<comment type="subcellular location">
    <subcellularLocation>
        <location evidence="1">Cell membrane</location>
    </subcellularLocation>
</comment>
<dbReference type="FunFam" id="3.40.190.10:FF:000035">
    <property type="entry name" value="Molybdate ABC transporter substrate-binding protein"/>
    <property type="match status" value="1"/>
</dbReference>
<dbReference type="InterPro" id="IPR010916">
    <property type="entry name" value="TonB_box_CS"/>
</dbReference>
<dbReference type="GO" id="GO:0046872">
    <property type="term" value="F:metal ion binding"/>
    <property type="evidence" value="ECO:0007669"/>
    <property type="project" value="UniProtKB-KW"/>
</dbReference>
<name>A0AAF1BS85_9STAP</name>
<evidence type="ECO:0000256" key="7">
    <source>
        <dbReference type="ARBA" id="ARBA00022729"/>
    </source>
</evidence>
<dbReference type="PROSITE" id="PS00430">
    <property type="entry name" value="TONB_DEPENDENT_REC_1"/>
    <property type="match status" value="1"/>
</dbReference>
<dbReference type="AlphaFoldDB" id="A0AAF1BS85"/>
<keyword evidence="3" id="KW-0813">Transport</keyword>
<comment type="subunit">
    <text evidence="11">The complex is composed of two ATP-binding proteins (ModC), two transmembrane proteins (ModB) and a solute-binding protein (ModA).</text>
</comment>
<evidence type="ECO:0000256" key="12">
    <source>
        <dbReference type="ARBA" id="ARBA00073171"/>
    </source>
</evidence>
<keyword evidence="4" id="KW-1003">Cell membrane</keyword>
<dbReference type="FunFam" id="3.40.190.10:FF:000030">
    <property type="entry name" value="Molybdate ABC transporter substrate-binding protein"/>
    <property type="match status" value="1"/>
</dbReference>
<dbReference type="GO" id="GO:0005886">
    <property type="term" value="C:plasma membrane"/>
    <property type="evidence" value="ECO:0007669"/>
    <property type="project" value="UniProtKB-SubCell"/>
</dbReference>
<evidence type="ECO:0000256" key="13">
    <source>
        <dbReference type="ARBA" id="ARBA00078141"/>
    </source>
</evidence>
<feature type="binding site" evidence="14">
    <location>
        <position position="43"/>
    </location>
    <ligand>
        <name>molybdate</name>
        <dbReference type="ChEBI" id="CHEBI:36264"/>
    </ligand>
</feature>